<dbReference type="Pfam" id="PF17900">
    <property type="entry name" value="Peptidase_M1_N"/>
    <property type="match status" value="1"/>
</dbReference>
<comment type="caution">
    <text evidence="21">The sequence shown here is derived from an EMBL/GenBank/DDBJ whole genome shotgun (WGS) entry which is preliminary data.</text>
</comment>
<dbReference type="InterPro" id="IPR042097">
    <property type="entry name" value="Aminopeptidase_N-like_N_sf"/>
</dbReference>
<evidence type="ECO:0000256" key="12">
    <source>
        <dbReference type="ARBA" id="ARBA00023180"/>
    </source>
</evidence>
<keyword evidence="6 15" id="KW-0479">Metal-binding</keyword>
<dbReference type="GO" id="GO:0006508">
    <property type="term" value="P:proteolysis"/>
    <property type="evidence" value="ECO:0007669"/>
    <property type="project" value="UniProtKB-KW"/>
</dbReference>
<evidence type="ECO:0000256" key="16">
    <source>
        <dbReference type="PIRSR" id="PIRSR634016-4"/>
    </source>
</evidence>
<feature type="chain" id="PRO_5040208187" description="Aminopeptidase" evidence="17">
    <location>
        <begin position="20"/>
        <end position="1568"/>
    </location>
</feature>
<comment type="cofactor">
    <cofactor evidence="15">
        <name>Zn(2+)</name>
        <dbReference type="ChEBI" id="CHEBI:29105"/>
    </cofactor>
    <text evidence="15">Binds 1 zinc ion per subunit.</text>
</comment>
<keyword evidence="12" id="KW-0325">Glycoprotein</keyword>
<feature type="binding site" evidence="15">
    <location>
        <position position="360"/>
    </location>
    <ligand>
        <name>Zn(2+)</name>
        <dbReference type="ChEBI" id="CHEBI:29105"/>
        <note>catalytic</note>
    </ligand>
</feature>
<evidence type="ECO:0000256" key="13">
    <source>
        <dbReference type="ARBA" id="ARBA00023288"/>
    </source>
</evidence>
<dbReference type="GO" id="GO:0043171">
    <property type="term" value="P:peptide catabolic process"/>
    <property type="evidence" value="ECO:0007669"/>
    <property type="project" value="TreeGrafter"/>
</dbReference>
<dbReference type="Gene3D" id="2.60.40.1910">
    <property type="match status" value="2"/>
</dbReference>
<dbReference type="Pfam" id="PF01433">
    <property type="entry name" value="Peptidase_M1"/>
    <property type="match status" value="2"/>
</dbReference>
<evidence type="ECO:0000256" key="5">
    <source>
        <dbReference type="ARBA" id="ARBA00022670"/>
    </source>
</evidence>
<feature type="domain" description="ERAP1-like C-terminal" evidence="19">
    <location>
        <begin position="1209"/>
        <end position="1506"/>
    </location>
</feature>
<feature type="domain" description="ERAP1-like C-terminal" evidence="19">
    <location>
        <begin position="587"/>
        <end position="896"/>
    </location>
</feature>
<keyword evidence="8" id="KW-0378">Hydrolase</keyword>
<keyword evidence="13" id="KW-0449">Lipoprotein</keyword>
<keyword evidence="9 15" id="KW-0862">Zinc</keyword>
<evidence type="ECO:0000256" key="9">
    <source>
        <dbReference type="ARBA" id="ARBA00022833"/>
    </source>
</evidence>
<gene>
    <name evidence="21" type="ORF">PIBRA_LOCUS13794</name>
</gene>
<keyword evidence="3" id="KW-1003">Cell membrane</keyword>
<evidence type="ECO:0000256" key="1">
    <source>
        <dbReference type="ARBA" id="ARBA00004609"/>
    </source>
</evidence>
<evidence type="ECO:0000256" key="10">
    <source>
        <dbReference type="ARBA" id="ARBA00023049"/>
    </source>
</evidence>
<keyword evidence="5" id="KW-0645">Protease</keyword>
<dbReference type="InterPro" id="IPR027268">
    <property type="entry name" value="Peptidase_M4/M1_CTD_sf"/>
</dbReference>
<feature type="binding site" evidence="15">
    <location>
        <position position="356"/>
    </location>
    <ligand>
        <name>Zn(2+)</name>
        <dbReference type="ChEBI" id="CHEBI:29105"/>
        <note>catalytic</note>
    </ligand>
</feature>
<feature type="active site" description="Proton acceptor" evidence="14">
    <location>
        <position position="357"/>
    </location>
</feature>
<feature type="domain" description="Aminopeptidase N-like N-terminal" evidence="20">
    <location>
        <begin position="47"/>
        <end position="244"/>
    </location>
</feature>
<keyword evidence="7 17" id="KW-0732">Signal</keyword>
<dbReference type="CDD" id="cd09601">
    <property type="entry name" value="M1_APN-Q_like"/>
    <property type="match status" value="1"/>
</dbReference>
<dbReference type="PANTHER" id="PTHR11533">
    <property type="entry name" value="PROTEASE M1 ZINC METALLOPROTEASE"/>
    <property type="match status" value="1"/>
</dbReference>
<evidence type="ECO:0000259" key="19">
    <source>
        <dbReference type="Pfam" id="PF11838"/>
    </source>
</evidence>
<dbReference type="GO" id="GO:0005615">
    <property type="term" value="C:extracellular space"/>
    <property type="evidence" value="ECO:0007669"/>
    <property type="project" value="TreeGrafter"/>
</dbReference>
<keyword evidence="11" id="KW-0472">Membrane</keyword>
<evidence type="ECO:0000313" key="22">
    <source>
        <dbReference type="Proteomes" id="UP001152562"/>
    </source>
</evidence>
<sequence length="1568" mass="177827">MINFPQLVLIPAILAVVKSDFPFDVESAAFSSSASEEVYRLPEDLDPVSFNVEITPYFEEEGNNEAFTFNGYVEIIVKALTSTSTLVLHENVREIRGVTVFDNAGSVVPLEPSNPFVRERQYHFLKLNLQEGLTLNINETYRIAIRYLGNINETPLSRGVFRGSYIGSDGKTHYYAASHLQPTNSRQVFPCFDEPGFKSIFNIIINRPINFTQTYANMPLLRQEVNGNRVKEIFQPTPRMSAYLVTFHISEEFTVIADNNNNTRPYRILARPNAAGQGAYALEVGPPLTQWFSDYLGIEYYSMDANLKNDQIAVPDWASGATENWGLVSYREVRLLYEEGETNALDKMYIGTITAHELAHKWFGNLITCRWWDNVWINEGFASYFEYFAMHEVDPSLEIADQFNILSLQSALSSDSSVNTRALEHAVNTPTQVTGHFSGISYTKGAALLVMLKHLMGESTFKKALNYFLVEKSYEHAYPVDLYSNFARAVAEDQTLSSTVNIADFFRYWVEERGYPVINVNVNMASGLIKISQERFFISPSAQQTKQIWPIPLTYTSGHNPNFETLTITHVMQGEEYEIQNTPGHNWVIFNLQQKGIYRVNYDTHTWEMIADALQKNHTQIHHLNRAQIVDDVFALMRSEKISFNLGFRVLDFLKKDTSYYSWYPAITGFSWIRNRFLHMPSTLQEFDIILQEFLRNVIADLGYDVEIGEPLTRTLNRFFVLQFACSIGHNGCINNAVLKFNAFKNNNNKVNPNIRRHVFCQGLLNGNYSDWQFMYQRRLNSNNQADETAMLRALGCTTDSQAAQEYLQMVLSSNVKAQDSLNALSFLYMGNRANARTALEFLKPRVEEFRKKVVLPAWFNNVLSNLASYLDETGLNDMESWLRANQATIPGASTGLSAIASARSSMDWGTQKASSILRAARGSAIIVAPTSIHGEMICQMLILTLCSLLFAVARSDTNYRTTNIEWHKLLHMKLFLRYMWFGNLVTCHWWSNTWLNEGFANYFQDYMTSLIEPNVGAADQLVIGSVYAAYDADEKSDAVPISNNDVNSPEEISSHFGTITYQKAGSVIRMIHHFMGNDAFKFGLHTYLDSNQLQPSYPENLYAGLEEGVATFNSLSRYPGFDLTSVMSSWISQAGHPVIHVEVDHANSLVKLKQKRFYIDPTKSSDELYKIPITYTTSNAPNFENTKPSFIMDGETYDLSVNLTEDTWILFNVQETGFYRVSYDVHTWQLIFKALKSTKREEIHYLNRAKIINDLFAFLFTDEIKFAMLYEGLEFLHEEKSYPVWYAAVRGLKKLRNMYIGSETLSLIDAYSLKLIDSAINNLGYEVNPMDDYDTLRNRMQILDLACQLGHQGCIDNAAAKYKELKENGKEISPSLRSVSYCTGLRFGDGKDYDFLWSRMASTNVANEARAIGEILGCTTDEEKLKSFLVSTQEENSPILTQDLTVPLSSVLSNHSHVSLVIEELDKNLALWKSIYPSFDGVLSSIASALHTQNEFDTFDSWLSSCEECGEEAVSKAKNSLVAAKAVTSWADNHNLDILATLKGSARIVTSSMFMILSGILWAVCAL</sequence>
<dbReference type="SUPFAM" id="SSF55486">
    <property type="entry name" value="Metalloproteases ('zincins'), catalytic domain"/>
    <property type="match status" value="2"/>
</dbReference>
<dbReference type="EMBL" id="CALOZG010000086">
    <property type="protein sequence ID" value="CAH4038202.1"/>
    <property type="molecule type" value="Genomic_DNA"/>
</dbReference>
<dbReference type="GO" id="GO:0042277">
    <property type="term" value="F:peptide binding"/>
    <property type="evidence" value="ECO:0007669"/>
    <property type="project" value="TreeGrafter"/>
</dbReference>
<dbReference type="GO" id="GO:0005737">
    <property type="term" value="C:cytoplasm"/>
    <property type="evidence" value="ECO:0007669"/>
    <property type="project" value="TreeGrafter"/>
</dbReference>
<evidence type="ECO:0000256" key="4">
    <source>
        <dbReference type="ARBA" id="ARBA00022622"/>
    </source>
</evidence>
<feature type="domain" description="Peptidase M1 membrane alanine aminopeptidase" evidence="18">
    <location>
        <begin position="941"/>
        <end position="1131"/>
    </location>
</feature>
<evidence type="ECO:0000313" key="21">
    <source>
        <dbReference type="EMBL" id="CAH4038202.1"/>
    </source>
</evidence>
<comment type="subcellular location">
    <subcellularLocation>
        <location evidence="1">Cell membrane</location>
        <topology evidence="1">Lipid-anchor</topology>
        <topology evidence="1">GPI-anchor</topology>
    </subcellularLocation>
</comment>
<dbReference type="Pfam" id="PF11838">
    <property type="entry name" value="ERAP1_C"/>
    <property type="match status" value="2"/>
</dbReference>
<dbReference type="InterPro" id="IPR024571">
    <property type="entry name" value="ERAP1-like_C_dom"/>
</dbReference>
<dbReference type="InterPro" id="IPR050344">
    <property type="entry name" value="Peptidase_M1_aminopeptidases"/>
</dbReference>
<dbReference type="PANTHER" id="PTHR11533:SF301">
    <property type="entry name" value="AMINOPEPTIDASE"/>
    <property type="match status" value="1"/>
</dbReference>
<evidence type="ECO:0000256" key="17">
    <source>
        <dbReference type="SAM" id="SignalP"/>
    </source>
</evidence>
<dbReference type="InterPro" id="IPR014782">
    <property type="entry name" value="Peptidase_M1_dom"/>
</dbReference>
<evidence type="ECO:0000256" key="7">
    <source>
        <dbReference type="ARBA" id="ARBA00022729"/>
    </source>
</evidence>
<protein>
    <recommendedName>
        <fullName evidence="23">Aminopeptidase</fullName>
    </recommendedName>
</protein>
<dbReference type="SUPFAM" id="SSF63737">
    <property type="entry name" value="Leukotriene A4 hydrolase N-terminal domain"/>
    <property type="match status" value="1"/>
</dbReference>
<dbReference type="InterPro" id="IPR045357">
    <property type="entry name" value="Aminopeptidase_N-like_N"/>
</dbReference>
<evidence type="ECO:0008006" key="23">
    <source>
        <dbReference type="Google" id="ProtNLM"/>
    </source>
</evidence>
<keyword evidence="4" id="KW-0336">GPI-anchor</keyword>
<evidence type="ECO:0000259" key="18">
    <source>
        <dbReference type="Pfam" id="PF01433"/>
    </source>
</evidence>
<evidence type="ECO:0000256" key="11">
    <source>
        <dbReference type="ARBA" id="ARBA00023136"/>
    </source>
</evidence>
<dbReference type="FunFam" id="1.10.390.10:FF:000019">
    <property type="entry name" value="Aminopeptidase"/>
    <property type="match status" value="1"/>
</dbReference>
<evidence type="ECO:0000256" key="3">
    <source>
        <dbReference type="ARBA" id="ARBA00022475"/>
    </source>
</evidence>
<dbReference type="GO" id="GO:0098552">
    <property type="term" value="C:side of membrane"/>
    <property type="evidence" value="ECO:0007669"/>
    <property type="project" value="UniProtKB-KW"/>
</dbReference>
<feature type="signal peptide" evidence="17">
    <location>
        <begin position="1"/>
        <end position="19"/>
    </location>
</feature>
<comment type="similarity">
    <text evidence="2">Belongs to the peptidase M1 family.</text>
</comment>
<dbReference type="Gene3D" id="1.25.50.20">
    <property type="match status" value="2"/>
</dbReference>
<name>A0A9P0TUR8_PIEBR</name>
<accession>A0A9P0TUR8</accession>
<feature type="domain" description="Peptidase M1 membrane alanine aminopeptidase" evidence="18">
    <location>
        <begin position="280"/>
        <end position="507"/>
    </location>
</feature>
<evidence type="ECO:0000256" key="8">
    <source>
        <dbReference type="ARBA" id="ARBA00022801"/>
    </source>
</evidence>
<evidence type="ECO:0000256" key="15">
    <source>
        <dbReference type="PIRSR" id="PIRSR634016-3"/>
    </source>
</evidence>
<dbReference type="Proteomes" id="UP001152562">
    <property type="component" value="Unassembled WGS sequence"/>
</dbReference>
<evidence type="ECO:0000256" key="2">
    <source>
        <dbReference type="ARBA" id="ARBA00010136"/>
    </source>
</evidence>
<dbReference type="PRINTS" id="PR00756">
    <property type="entry name" value="ALADIPTASE"/>
</dbReference>
<feature type="site" description="Transition state stabilizer" evidence="16">
    <location>
        <position position="442"/>
    </location>
</feature>
<feature type="binding site" evidence="15">
    <location>
        <position position="379"/>
    </location>
    <ligand>
        <name>Zn(2+)</name>
        <dbReference type="ChEBI" id="CHEBI:29105"/>
        <note>catalytic</note>
    </ligand>
</feature>
<evidence type="ECO:0000256" key="6">
    <source>
        <dbReference type="ARBA" id="ARBA00022723"/>
    </source>
</evidence>
<keyword evidence="10" id="KW-0482">Metalloprotease</keyword>
<proteinExistence type="inferred from homology"/>
<dbReference type="GO" id="GO:0008270">
    <property type="term" value="F:zinc ion binding"/>
    <property type="evidence" value="ECO:0007669"/>
    <property type="project" value="InterPro"/>
</dbReference>
<dbReference type="GO" id="GO:0005886">
    <property type="term" value="C:plasma membrane"/>
    <property type="evidence" value="ECO:0007669"/>
    <property type="project" value="UniProtKB-SubCell"/>
</dbReference>
<keyword evidence="22" id="KW-1185">Reference proteome</keyword>
<dbReference type="InterPro" id="IPR034016">
    <property type="entry name" value="M1_APN-typ"/>
</dbReference>
<dbReference type="InterPro" id="IPR001930">
    <property type="entry name" value="Peptidase_M1"/>
</dbReference>
<dbReference type="FunFam" id="2.60.40.1910:FF:000008">
    <property type="entry name" value="Aminopeptidase"/>
    <property type="match status" value="2"/>
</dbReference>
<dbReference type="Gene3D" id="2.60.40.1730">
    <property type="entry name" value="tricorn interacting facor f3 domain"/>
    <property type="match status" value="1"/>
</dbReference>
<evidence type="ECO:0000256" key="14">
    <source>
        <dbReference type="PIRSR" id="PIRSR634016-1"/>
    </source>
</evidence>
<reference evidence="21" key="1">
    <citation type="submission" date="2022-05" db="EMBL/GenBank/DDBJ databases">
        <authorList>
            <person name="Okamura Y."/>
        </authorList>
    </citation>
    <scope>NUCLEOTIDE SEQUENCE</scope>
</reference>
<dbReference type="GO" id="GO:0070006">
    <property type="term" value="F:metalloaminopeptidase activity"/>
    <property type="evidence" value="ECO:0007669"/>
    <property type="project" value="TreeGrafter"/>
</dbReference>
<evidence type="ECO:0000259" key="20">
    <source>
        <dbReference type="Pfam" id="PF17900"/>
    </source>
</evidence>
<dbReference type="Gene3D" id="1.10.390.10">
    <property type="entry name" value="Neutral Protease Domain 2"/>
    <property type="match status" value="2"/>
</dbReference>
<organism evidence="21 22">
    <name type="scientific">Pieris brassicae</name>
    <name type="common">White butterfly</name>
    <name type="synonym">Large white butterfly</name>
    <dbReference type="NCBI Taxonomy" id="7116"/>
    <lineage>
        <taxon>Eukaryota</taxon>
        <taxon>Metazoa</taxon>
        <taxon>Ecdysozoa</taxon>
        <taxon>Arthropoda</taxon>
        <taxon>Hexapoda</taxon>
        <taxon>Insecta</taxon>
        <taxon>Pterygota</taxon>
        <taxon>Neoptera</taxon>
        <taxon>Endopterygota</taxon>
        <taxon>Lepidoptera</taxon>
        <taxon>Glossata</taxon>
        <taxon>Ditrysia</taxon>
        <taxon>Papilionoidea</taxon>
        <taxon>Pieridae</taxon>
        <taxon>Pierinae</taxon>
        <taxon>Pieris</taxon>
    </lineage>
</organism>